<dbReference type="SUPFAM" id="SSF63380">
    <property type="entry name" value="Riboflavin synthase domain-like"/>
    <property type="match status" value="1"/>
</dbReference>
<dbReference type="PANTHER" id="PTHR47354">
    <property type="entry name" value="NADH OXIDOREDUCTASE HCR"/>
    <property type="match status" value="1"/>
</dbReference>
<dbReference type="SUPFAM" id="SSF52343">
    <property type="entry name" value="Ferredoxin reductase-like, C-terminal NADP-linked domain"/>
    <property type="match status" value="1"/>
</dbReference>
<dbReference type="Proteomes" id="UP001500121">
    <property type="component" value="Unassembled WGS sequence"/>
</dbReference>
<evidence type="ECO:0000259" key="14">
    <source>
        <dbReference type="PROSITE" id="PS51384"/>
    </source>
</evidence>
<protein>
    <submittedName>
        <fullName evidence="15">Ferric reductase-like transmembrane domain-containing protein</fullName>
    </submittedName>
</protein>
<evidence type="ECO:0000313" key="15">
    <source>
        <dbReference type="EMBL" id="GAA4737639.1"/>
    </source>
</evidence>
<dbReference type="RefSeq" id="WP_345479362.1">
    <property type="nucleotide sequence ID" value="NZ_BAABLP010000001.1"/>
</dbReference>
<dbReference type="Pfam" id="PF01794">
    <property type="entry name" value="Ferric_reduct"/>
    <property type="match status" value="1"/>
</dbReference>
<dbReference type="PANTHER" id="PTHR47354:SF8">
    <property type="entry name" value="1,2-PHENYLACETYL-COA EPOXIDASE, SUBUNIT E"/>
    <property type="match status" value="1"/>
</dbReference>
<feature type="transmembrane region" description="Helical" evidence="13">
    <location>
        <begin position="110"/>
        <end position="130"/>
    </location>
</feature>
<evidence type="ECO:0000256" key="12">
    <source>
        <dbReference type="ARBA" id="ARBA00023136"/>
    </source>
</evidence>
<dbReference type="InterPro" id="IPR013112">
    <property type="entry name" value="FAD-bd_8"/>
</dbReference>
<keyword evidence="8 13" id="KW-1133">Transmembrane helix</keyword>
<dbReference type="InterPro" id="IPR039261">
    <property type="entry name" value="FNR_nucleotide-bd"/>
</dbReference>
<feature type="domain" description="FAD-binding FR-type" evidence="14">
    <location>
        <begin position="236"/>
        <end position="336"/>
    </location>
</feature>
<feature type="transmembrane region" description="Helical" evidence="13">
    <location>
        <begin position="27"/>
        <end position="49"/>
    </location>
</feature>
<dbReference type="Gene3D" id="2.40.30.10">
    <property type="entry name" value="Translation factors"/>
    <property type="match status" value="1"/>
</dbReference>
<keyword evidence="11" id="KW-0411">Iron-sulfur</keyword>
<proteinExistence type="predicted"/>
<dbReference type="InterPro" id="IPR050415">
    <property type="entry name" value="MRET"/>
</dbReference>
<evidence type="ECO:0000256" key="10">
    <source>
        <dbReference type="ARBA" id="ARBA00023004"/>
    </source>
</evidence>
<dbReference type="Gene3D" id="3.40.50.80">
    <property type="entry name" value="Nucleotide-binding domain of ferredoxin-NADP reductase (FNR) module"/>
    <property type="match status" value="1"/>
</dbReference>
<evidence type="ECO:0000256" key="13">
    <source>
        <dbReference type="SAM" id="Phobius"/>
    </source>
</evidence>
<feature type="transmembrane region" description="Helical" evidence="13">
    <location>
        <begin position="178"/>
        <end position="197"/>
    </location>
</feature>
<evidence type="ECO:0000256" key="7">
    <source>
        <dbReference type="ARBA" id="ARBA00022827"/>
    </source>
</evidence>
<comment type="subcellular location">
    <subcellularLocation>
        <location evidence="2">Membrane</location>
        <topology evidence="2">Multi-pass membrane protein</topology>
    </subcellularLocation>
</comment>
<feature type="transmembrane region" description="Helical" evidence="13">
    <location>
        <begin position="69"/>
        <end position="89"/>
    </location>
</feature>
<evidence type="ECO:0000313" key="16">
    <source>
        <dbReference type="Proteomes" id="UP001500121"/>
    </source>
</evidence>
<dbReference type="PROSITE" id="PS51384">
    <property type="entry name" value="FAD_FR"/>
    <property type="match status" value="1"/>
</dbReference>
<keyword evidence="6" id="KW-0479">Metal-binding</keyword>
<dbReference type="InterPro" id="IPR013130">
    <property type="entry name" value="Fe3_Rdtase_TM_dom"/>
</dbReference>
<evidence type="ECO:0000256" key="4">
    <source>
        <dbReference type="ARBA" id="ARBA00022692"/>
    </source>
</evidence>
<feature type="transmembrane region" description="Helical" evidence="13">
    <location>
        <begin position="209"/>
        <end position="231"/>
    </location>
</feature>
<comment type="caution">
    <text evidence="15">The sequence shown here is derived from an EMBL/GenBank/DDBJ whole genome shotgun (WGS) entry which is preliminary data.</text>
</comment>
<evidence type="ECO:0000256" key="1">
    <source>
        <dbReference type="ARBA" id="ARBA00001974"/>
    </source>
</evidence>
<reference evidence="16" key="1">
    <citation type="journal article" date="2019" name="Int. J. Syst. Evol. Microbiol.">
        <title>The Global Catalogue of Microorganisms (GCM) 10K type strain sequencing project: providing services to taxonomists for standard genome sequencing and annotation.</title>
        <authorList>
            <consortium name="The Broad Institute Genomics Platform"/>
            <consortium name="The Broad Institute Genome Sequencing Center for Infectious Disease"/>
            <person name="Wu L."/>
            <person name="Ma J."/>
        </authorList>
    </citation>
    <scope>NUCLEOTIDE SEQUENCE [LARGE SCALE GENOMIC DNA]</scope>
    <source>
        <strain evidence="16">JCM 19015</strain>
    </source>
</reference>
<keyword evidence="5" id="KW-0001">2Fe-2S</keyword>
<accession>A0ABP8YRE6</accession>
<name>A0ABP8YRE6_9MICO</name>
<evidence type="ECO:0000256" key="6">
    <source>
        <dbReference type="ARBA" id="ARBA00022723"/>
    </source>
</evidence>
<keyword evidence="4 13" id="KW-0812">Transmembrane</keyword>
<comment type="cofactor">
    <cofactor evidence="1">
        <name>FAD</name>
        <dbReference type="ChEBI" id="CHEBI:57692"/>
    </cofactor>
</comment>
<dbReference type="Pfam" id="PF08022">
    <property type="entry name" value="FAD_binding_8"/>
    <property type="match status" value="1"/>
</dbReference>
<keyword evidence="16" id="KW-1185">Reference proteome</keyword>
<keyword evidence="10" id="KW-0408">Iron</keyword>
<feature type="transmembrane region" description="Helical" evidence="13">
    <location>
        <begin position="142"/>
        <end position="166"/>
    </location>
</feature>
<evidence type="ECO:0000256" key="5">
    <source>
        <dbReference type="ARBA" id="ARBA00022714"/>
    </source>
</evidence>
<keyword evidence="7" id="KW-0274">FAD</keyword>
<dbReference type="InterPro" id="IPR017927">
    <property type="entry name" value="FAD-bd_FR_type"/>
</dbReference>
<dbReference type="EMBL" id="BAABLP010000001">
    <property type="protein sequence ID" value="GAA4737639.1"/>
    <property type="molecule type" value="Genomic_DNA"/>
</dbReference>
<sequence>MSTTALRPVHAASPRTPRRLPRRGRPVVVDVLAGAAGLGLGITIALGIGAQSWQSVSSPAGLLTAVGRMAGLLSGYAMIVTVALSARIGPLERAIGQDRLIRWHRRLGPWGLYLLLAHVILIVLGYAGVAQTGVLAQLWQLVLTYQGMLGAAVGTLLLLMAGISSYRRARRRMRYETWWAVHLYTYLALLLAFQHQVQNGASFAGHPLATLWWTALWVALLAAVVGWRVALPVARSLRHRIRVVEVVRESPDVVSVVLEGRRLDRLPVAGGQFFQWRFLTRGEWWQAHPFSLSHVPHEHRMRITVKDLGDSSRDLAALPAGTPVFIEGPYGRFTADAATGHRVLLVGAGVGATPLRSLLQDLDEHADVAVLLRGSDEASLVLRDEIAEEVERRGGRMWEALGARTRITISGESLRRAMPDIADRDVFVCGPDAFTATVATACRAAGVPDARIHHESFAF</sequence>
<evidence type="ECO:0000256" key="11">
    <source>
        <dbReference type="ARBA" id="ARBA00023014"/>
    </source>
</evidence>
<keyword evidence="3" id="KW-0285">Flavoprotein</keyword>
<dbReference type="InterPro" id="IPR017938">
    <property type="entry name" value="Riboflavin_synthase-like_b-brl"/>
</dbReference>
<evidence type="ECO:0000256" key="8">
    <source>
        <dbReference type="ARBA" id="ARBA00022989"/>
    </source>
</evidence>
<gene>
    <name evidence="15" type="ORF">GCM10025783_05120</name>
</gene>
<evidence type="ECO:0000256" key="2">
    <source>
        <dbReference type="ARBA" id="ARBA00004141"/>
    </source>
</evidence>
<organism evidence="15 16">
    <name type="scientific">Amnibacterium soli</name>
    <dbReference type="NCBI Taxonomy" id="1282736"/>
    <lineage>
        <taxon>Bacteria</taxon>
        <taxon>Bacillati</taxon>
        <taxon>Actinomycetota</taxon>
        <taxon>Actinomycetes</taxon>
        <taxon>Micrococcales</taxon>
        <taxon>Microbacteriaceae</taxon>
        <taxon>Amnibacterium</taxon>
    </lineage>
</organism>
<evidence type="ECO:0000256" key="3">
    <source>
        <dbReference type="ARBA" id="ARBA00022630"/>
    </source>
</evidence>
<evidence type="ECO:0000256" key="9">
    <source>
        <dbReference type="ARBA" id="ARBA00023002"/>
    </source>
</evidence>
<keyword evidence="12 13" id="KW-0472">Membrane</keyword>
<keyword evidence="9" id="KW-0560">Oxidoreductase</keyword>